<gene>
    <name evidence="1" type="ORF">FloV-SA2_00490</name>
</gene>
<protein>
    <submittedName>
        <fullName evidence="1">Degt Dnrj Eryc1 Strs Aminotransferase Family Protein</fullName>
    </submittedName>
</protein>
<dbReference type="Pfam" id="PF01041">
    <property type="entry name" value="DegT_DnrJ_EryC1"/>
    <property type="match status" value="1"/>
</dbReference>
<dbReference type="Gene3D" id="3.40.640.10">
    <property type="entry name" value="Type I PLP-dependent aspartate aminotransferase-like (Major domain)"/>
    <property type="match status" value="1"/>
</dbReference>
<dbReference type="PANTHER" id="PTHR30244:SF34">
    <property type="entry name" value="DTDP-4-AMINO-4,6-DIDEOXYGALACTOSE TRANSAMINASE"/>
    <property type="match status" value="1"/>
</dbReference>
<dbReference type="PANTHER" id="PTHR30244">
    <property type="entry name" value="TRANSAMINASE"/>
    <property type="match status" value="1"/>
</dbReference>
<proteinExistence type="predicted"/>
<dbReference type="Gene3D" id="3.90.1150.10">
    <property type="entry name" value="Aspartate Aminotransferase, domain 1"/>
    <property type="match status" value="1"/>
</dbReference>
<organism evidence="1">
    <name type="scientific">Florenciella sp. virus SA2</name>
    <dbReference type="NCBI Taxonomy" id="3240092"/>
    <lineage>
        <taxon>Viruses</taxon>
    </lineage>
</organism>
<evidence type="ECO:0000313" key="1">
    <source>
        <dbReference type="EMBL" id="XDO02308.1"/>
    </source>
</evidence>
<keyword evidence="1" id="KW-0032">Aminotransferase</keyword>
<dbReference type="InterPro" id="IPR015424">
    <property type="entry name" value="PyrdxlP-dep_Trfase"/>
</dbReference>
<accession>A0AB39JE04</accession>
<dbReference type="InterPro" id="IPR015422">
    <property type="entry name" value="PyrdxlP-dep_Trfase_small"/>
</dbReference>
<dbReference type="GO" id="GO:0008483">
    <property type="term" value="F:transaminase activity"/>
    <property type="evidence" value="ECO:0007669"/>
    <property type="project" value="UniProtKB-KW"/>
</dbReference>
<keyword evidence="1" id="KW-0808">Transferase</keyword>
<reference evidence="1" key="1">
    <citation type="submission" date="2024-03" db="EMBL/GenBank/DDBJ databases">
        <title>Eukaryotic viruses encode the ribosomal protein eL40.</title>
        <authorList>
            <person name="Thomy J."/>
            <person name="Schvarcz C.R."/>
            <person name="McBeain K.A."/>
            <person name="Edwards K.F."/>
            <person name="Steward G.F."/>
        </authorList>
    </citation>
    <scope>NUCLEOTIDE SEQUENCE</scope>
    <source>
        <strain evidence="1">FloV-SA2</strain>
    </source>
</reference>
<dbReference type="InterPro" id="IPR000653">
    <property type="entry name" value="DegT/StrS_aminotransferase"/>
</dbReference>
<sequence length="366" mass="42899">MIPIYKPYLKKYKESAINAINEEWISNHGIYVKLASDELSRIFNIKHVILMNNGTSATQCLYISLKYKYPHLKKIYVPNNVFIAAWNCGLHIYDKTLFEVMKTNQETLNIDTSEEYILSLDKDSAIMIVHNLGNIVNVPRLKKIRPDLIFIEDNCEGFFGKYEDNYSGTESLCSSVSFYGNKTFTSGEGGAFMTNDTELYKYINKYYSHGMTDKRYIHDVLGNNYRMTNVSAALLYDQLLDYEHILNIKTEIFTYYEKYLNENISKKNIILLKKEKKTISSKWIFHIIIPSINFQEFENYMSEKNIQIRPFFYSINTHPHLIDIKNPHSNEFNENITNCGVMLPSYPELNKQNIKYICLCINDYLL</sequence>
<dbReference type="EMBL" id="PP542043">
    <property type="protein sequence ID" value="XDO02308.1"/>
    <property type="molecule type" value="Genomic_DNA"/>
</dbReference>
<dbReference type="InterPro" id="IPR015421">
    <property type="entry name" value="PyrdxlP-dep_Trfase_major"/>
</dbReference>
<dbReference type="GO" id="GO:0000271">
    <property type="term" value="P:polysaccharide biosynthetic process"/>
    <property type="evidence" value="ECO:0007669"/>
    <property type="project" value="TreeGrafter"/>
</dbReference>
<dbReference type="PIRSF" id="PIRSF000390">
    <property type="entry name" value="PLP_StrS"/>
    <property type="match status" value="1"/>
</dbReference>
<name>A0AB39JE04_9VIRU</name>
<dbReference type="SUPFAM" id="SSF53383">
    <property type="entry name" value="PLP-dependent transferases"/>
    <property type="match status" value="1"/>
</dbReference>
<dbReference type="GO" id="GO:0030170">
    <property type="term" value="F:pyridoxal phosphate binding"/>
    <property type="evidence" value="ECO:0007669"/>
    <property type="project" value="TreeGrafter"/>
</dbReference>